<dbReference type="InterPro" id="IPR012348">
    <property type="entry name" value="RNR-like"/>
</dbReference>
<dbReference type="InterPro" id="IPR005067">
    <property type="entry name" value="Fatty_acid_desaturase-2"/>
</dbReference>
<keyword evidence="12" id="KW-1185">Reference proteome</keyword>
<keyword evidence="10" id="KW-0275">Fatty acid biosynthesis</keyword>
<accession>A0ABV4U212</accession>
<keyword evidence="5" id="KW-0479">Metal-binding</keyword>
<dbReference type="PIRSF" id="PIRSF000346">
    <property type="entry name" value="Dlt9_acylACP_des"/>
    <property type="match status" value="1"/>
</dbReference>
<dbReference type="Gene3D" id="1.10.620.20">
    <property type="entry name" value="Ribonucleotide Reductase, subunit A"/>
    <property type="match status" value="1"/>
</dbReference>
<protein>
    <submittedName>
        <fullName evidence="11">Acyl-ACP desaturase</fullName>
    </submittedName>
</protein>
<evidence type="ECO:0000256" key="6">
    <source>
        <dbReference type="ARBA" id="ARBA00022832"/>
    </source>
</evidence>
<gene>
    <name evidence="11" type="ORF">ACERK3_02740</name>
</gene>
<dbReference type="EMBL" id="JBGUBD010000002">
    <property type="protein sequence ID" value="MFA9477205.1"/>
    <property type="molecule type" value="Genomic_DNA"/>
</dbReference>
<dbReference type="PANTHER" id="PTHR31155">
    <property type="entry name" value="ACYL- ACYL-CARRIER-PROTEIN DESATURASE-RELATED"/>
    <property type="match status" value="1"/>
</dbReference>
<dbReference type="Proteomes" id="UP001575105">
    <property type="component" value="Unassembled WGS sequence"/>
</dbReference>
<proteinExistence type="inferred from homology"/>
<evidence type="ECO:0000256" key="1">
    <source>
        <dbReference type="ARBA" id="ARBA00001954"/>
    </source>
</evidence>
<dbReference type="PANTHER" id="PTHR31155:SF9">
    <property type="entry name" value="STEAROYL-[ACYL-CARRIER-PROTEIN] 9-DESATURASE 7, CHLOROPLASTIC"/>
    <property type="match status" value="1"/>
</dbReference>
<reference evidence="11 12" key="1">
    <citation type="submission" date="2024-08" db="EMBL/GenBank/DDBJ databases">
        <title>Whole-genome sequencing of halo(alkali)philic microorganisms from hypersaline lakes.</title>
        <authorList>
            <person name="Sorokin D.Y."/>
            <person name="Merkel A.Y."/>
            <person name="Messina E."/>
            <person name="Yakimov M."/>
        </authorList>
    </citation>
    <scope>NUCLEOTIDE SEQUENCE [LARGE SCALE GENOMIC DNA]</scope>
    <source>
        <strain evidence="11 12">AB-hyl4</strain>
    </source>
</reference>
<keyword evidence="4" id="KW-0444">Lipid biosynthesis</keyword>
<dbReference type="RefSeq" id="WP_425344132.1">
    <property type="nucleotide sequence ID" value="NZ_JBGUBD010000002.1"/>
</dbReference>
<sequence length="333" mass="37496">MSKKTDLVELQREVLKDLEATDVRDSLSLLIPPDKSWQPTDYLPDLTAPDWYEQLSAFREPAKGLSDEVLVVLIGDMVTEEALPSYSVALNSIAQDYEGTSSAPWARWLRGWTAEENRHGDLLNAFLRLTGRVEMKAVERTVHHLLNSGFNPRTQEDLYAGLVYTAFQERATKISHNNVGKLAAAEGNVALGNICRRIAGDEARHEAFYTRMMDAVMARDPENGTITAGSMLRRVIAMPGRLMYDGKDPDLFDHFAVVAQRLGVYTVRDYASIVRHLVDTWNIADRALTGKAARAQEFLCKHAERVESVAEDVAARIDQEPRVQFSWIYDREA</sequence>
<evidence type="ECO:0000256" key="9">
    <source>
        <dbReference type="ARBA" id="ARBA00023098"/>
    </source>
</evidence>
<evidence type="ECO:0000256" key="8">
    <source>
        <dbReference type="ARBA" id="ARBA00023004"/>
    </source>
</evidence>
<evidence type="ECO:0000313" key="12">
    <source>
        <dbReference type="Proteomes" id="UP001575105"/>
    </source>
</evidence>
<comment type="caution">
    <text evidence="11">The sequence shown here is derived from an EMBL/GenBank/DDBJ whole genome shotgun (WGS) entry which is preliminary data.</text>
</comment>
<keyword evidence="9" id="KW-0443">Lipid metabolism</keyword>
<name>A0ABV4U212_9BACT</name>
<dbReference type="InterPro" id="IPR009078">
    <property type="entry name" value="Ferritin-like_SF"/>
</dbReference>
<dbReference type="Pfam" id="PF03405">
    <property type="entry name" value="FA_desaturase_2"/>
    <property type="match status" value="1"/>
</dbReference>
<evidence type="ECO:0000256" key="5">
    <source>
        <dbReference type="ARBA" id="ARBA00022723"/>
    </source>
</evidence>
<evidence type="ECO:0000256" key="10">
    <source>
        <dbReference type="ARBA" id="ARBA00023160"/>
    </source>
</evidence>
<evidence type="ECO:0000313" key="11">
    <source>
        <dbReference type="EMBL" id="MFA9477205.1"/>
    </source>
</evidence>
<comment type="cofactor">
    <cofactor evidence="1">
        <name>Fe(2+)</name>
        <dbReference type="ChEBI" id="CHEBI:29033"/>
    </cofactor>
</comment>
<evidence type="ECO:0000256" key="3">
    <source>
        <dbReference type="ARBA" id="ARBA00011738"/>
    </source>
</evidence>
<dbReference type="CDD" id="cd01050">
    <property type="entry name" value="Acyl_ACP_Desat"/>
    <property type="match status" value="1"/>
</dbReference>
<keyword evidence="6" id="KW-0276">Fatty acid metabolism</keyword>
<comment type="similarity">
    <text evidence="2">Belongs to the fatty acid desaturase type 2 family.</text>
</comment>
<keyword evidence="7" id="KW-0560">Oxidoreductase</keyword>
<evidence type="ECO:0000256" key="2">
    <source>
        <dbReference type="ARBA" id="ARBA00008749"/>
    </source>
</evidence>
<comment type="subunit">
    <text evidence="3">Homodimer.</text>
</comment>
<keyword evidence="8" id="KW-0408">Iron</keyword>
<dbReference type="SUPFAM" id="SSF47240">
    <property type="entry name" value="Ferritin-like"/>
    <property type="match status" value="1"/>
</dbReference>
<organism evidence="11 12">
    <name type="scientific">Natronomicrosphaera hydrolytica</name>
    <dbReference type="NCBI Taxonomy" id="3242702"/>
    <lineage>
        <taxon>Bacteria</taxon>
        <taxon>Pseudomonadati</taxon>
        <taxon>Planctomycetota</taxon>
        <taxon>Phycisphaerae</taxon>
        <taxon>Phycisphaerales</taxon>
        <taxon>Phycisphaeraceae</taxon>
        <taxon>Natronomicrosphaera</taxon>
    </lineage>
</organism>
<evidence type="ECO:0000256" key="4">
    <source>
        <dbReference type="ARBA" id="ARBA00022516"/>
    </source>
</evidence>
<evidence type="ECO:0000256" key="7">
    <source>
        <dbReference type="ARBA" id="ARBA00023002"/>
    </source>
</evidence>